<dbReference type="InterPro" id="IPR008636">
    <property type="entry name" value="Hook_C"/>
</dbReference>
<keyword evidence="6" id="KW-0963">Cytoplasm</keyword>
<dbReference type="GO" id="GO:0006897">
    <property type="term" value="P:endocytosis"/>
    <property type="evidence" value="ECO:0007669"/>
    <property type="project" value="UniProtKB-KW"/>
</dbReference>
<dbReference type="PANTHER" id="PTHR18947">
    <property type="entry name" value="HOOK PROTEINS"/>
    <property type="match status" value="1"/>
</dbReference>
<dbReference type="CDD" id="cd22222">
    <property type="entry name" value="HkD_Hook"/>
    <property type="match status" value="1"/>
</dbReference>
<dbReference type="FunFam" id="1.10.418.10:FF:000024">
    <property type="entry name" value="Hook homolog 3 (Drosophila)"/>
    <property type="match status" value="1"/>
</dbReference>
<evidence type="ECO:0000259" key="14">
    <source>
        <dbReference type="PROSITE" id="PS50021"/>
    </source>
</evidence>
<feature type="region of interest" description="Disordered" evidence="13">
    <location>
        <begin position="687"/>
        <end position="715"/>
    </location>
</feature>
<sequence>MALVIMEEALIFELQTFDLDAPHRTLEEISDGVAMAQALNQIAPEWFGDSWMSKIKTDAGNNWRLKVSNLKKIVQGIVDYYQECLNQHLTDFSRPDVVKIGEQCSPEELGRLLQLILGCAINCHNKQDYITRIMSMEESVQQVIMQSIQELDRSSMGSSATSIVLSSGPETDPQLQRILGELEAAAEARDQMAQRCHELDMQVTVLQEEKAGVLLENLRLQDRLSEFEELEVPGTGTIHRYKEARKELDALKEEIFKIETSRDDYRMKVEMQEKELLELQAKLEDVQKMADEARHLKDEVDVLRETADKAIKYEATIASYKKKLEEYGDLKRQVKILEDKNSDYMQQNMELEEELKKSGTWKPQLELYKKQISELHQTLNEETKKADKSDFECRKMLERLNAIQREKERLIVERDALRETNEELRCSQLAGGKSTSGKTLLAETVSDNMISPEIKCVEIIIISTCNLERFAYIAYNQAKFSCREKLLRLQHENKTLRLNQRGPRDDKLSVELDELREREKQFCMQNRLANQRILELESQLEELQQHLTDLQQQLRKAEEEKETKDSQLEERKVSVEEYKQKAETLQETLGRKEVDFQALEERYKKYIEKAKSVIKSLDPKQNSGSAEVAVLRSQLLEKHKIIEDLEEEKEHIKAFREMEEKLMTTAFYKLGLLRQREAVDQRLAALSSGQGQSFLARQRQATPRRMPHQQHFDSR</sequence>
<dbReference type="GO" id="GO:0005813">
    <property type="term" value="C:centrosome"/>
    <property type="evidence" value="ECO:0007669"/>
    <property type="project" value="TreeGrafter"/>
</dbReference>
<keyword evidence="16" id="KW-1185">Reference proteome</keyword>
<organism evidence="15 16">
    <name type="scientific">Coptotermes formosanus</name>
    <name type="common">Formosan subterranean termite</name>
    <dbReference type="NCBI Taxonomy" id="36987"/>
    <lineage>
        <taxon>Eukaryota</taxon>
        <taxon>Metazoa</taxon>
        <taxon>Ecdysozoa</taxon>
        <taxon>Arthropoda</taxon>
        <taxon>Hexapoda</taxon>
        <taxon>Insecta</taxon>
        <taxon>Pterygota</taxon>
        <taxon>Neoptera</taxon>
        <taxon>Polyneoptera</taxon>
        <taxon>Dictyoptera</taxon>
        <taxon>Blattodea</taxon>
        <taxon>Blattoidea</taxon>
        <taxon>Termitoidae</taxon>
        <taxon>Rhinotermitidae</taxon>
        <taxon>Coptotermes</taxon>
    </lineage>
</organism>
<keyword evidence="7" id="KW-0254">Endocytosis</keyword>
<evidence type="ECO:0000256" key="1">
    <source>
        <dbReference type="ARBA" id="ARBA00004177"/>
    </source>
</evidence>
<dbReference type="GO" id="GO:0031122">
    <property type="term" value="P:cytoplasmic microtubule organization"/>
    <property type="evidence" value="ECO:0007669"/>
    <property type="project" value="InterPro"/>
</dbReference>
<evidence type="ECO:0000256" key="5">
    <source>
        <dbReference type="ARBA" id="ARBA00018971"/>
    </source>
</evidence>
<dbReference type="InParanoid" id="A0A6L2Q130"/>
<feature type="coiled-coil region" evidence="12">
    <location>
        <begin position="526"/>
        <end position="662"/>
    </location>
</feature>
<feature type="coiled-coil region" evidence="12">
    <location>
        <begin position="241"/>
        <end position="427"/>
    </location>
</feature>
<dbReference type="AlphaFoldDB" id="A0A6L2Q130"/>
<reference evidence="16" key="1">
    <citation type="submission" date="2020-01" db="EMBL/GenBank/DDBJ databases">
        <title>Draft genome sequence of the Termite Coptotermes fromosanus.</title>
        <authorList>
            <person name="Itakura S."/>
            <person name="Yosikawa Y."/>
            <person name="Umezawa K."/>
        </authorList>
    </citation>
    <scope>NUCLEOTIDE SEQUENCE [LARGE SCALE GENOMIC DNA]</scope>
</reference>
<proteinExistence type="inferred from homology"/>
<dbReference type="PANTHER" id="PTHR18947:SF39">
    <property type="entry name" value="PROTEIN HOOK"/>
    <property type="match status" value="1"/>
</dbReference>
<comment type="similarity">
    <text evidence="3">Belongs to the hook family.</text>
</comment>
<dbReference type="Gene3D" id="1.10.418.10">
    <property type="entry name" value="Calponin-like domain"/>
    <property type="match status" value="1"/>
</dbReference>
<dbReference type="GO" id="GO:0051959">
    <property type="term" value="F:dynein light intermediate chain binding"/>
    <property type="evidence" value="ECO:0007669"/>
    <property type="project" value="TreeGrafter"/>
</dbReference>
<evidence type="ECO:0000313" key="16">
    <source>
        <dbReference type="Proteomes" id="UP000502823"/>
    </source>
</evidence>
<evidence type="ECO:0000256" key="9">
    <source>
        <dbReference type="ARBA" id="ARBA00022753"/>
    </source>
</evidence>
<evidence type="ECO:0000256" key="3">
    <source>
        <dbReference type="ARBA" id="ARBA00006946"/>
    </source>
</evidence>
<evidence type="ECO:0000256" key="2">
    <source>
        <dbReference type="ARBA" id="ARBA00004245"/>
    </source>
</evidence>
<dbReference type="OrthoDB" id="49395at2759"/>
<evidence type="ECO:0000256" key="12">
    <source>
        <dbReference type="SAM" id="Coils"/>
    </source>
</evidence>
<keyword evidence="9" id="KW-0967">Endosome</keyword>
<dbReference type="Proteomes" id="UP000502823">
    <property type="component" value="Unassembled WGS sequence"/>
</dbReference>
<evidence type="ECO:0000256" key="6">
    <source>
        <dbReference type="ARBA" id="ARBA00022490"/>
    </source>
</evidence>
<evidence type="ECO:0000256" key="8">
    <source>
        <dbReference type="ARBA" id="ARBA00022701"/>
    </source>
</evidence>
<protein>
    <recommendedName>
        <fullName evidence="5">Protein hook</fullName>
    </recommendedName>
</protein>
<dbReference type="FunCoup" id="A0A6L2Q130">
    <property type="interactions" value="460"/>
</dbReference>
<comment type="subcellular location">
    <subcellularLocation>
        <location evidence="2">Cytoplasm</location>
        <location evidence="2">Cytoskeleton</location>
    </subcellularLocation>
    <subcellularLocation>
        <location evidence="1">Endosome</location>
    </subcellularLocation>
</comment>
<dbReference type="Pfam" id="PF05622">
    <property type="entry name" value="HOOK"/>
    <property type="match status" value="1"/>
</dbReference>
<evidence type="ECO:0000256" key="10">
    <source>
        <dbReference type="ARBA" id="ARBA00023054"/>
    </source>
</evidence>
<dbReference type="Pfam" id="PF19047">
    <property type="entry name" value="HOOK_N"/>
    <property type="match status" value="1"/>
</dbReference>
<evidence type="ECO:0000256" key="7">
    <source>
        <dbReference type="ARBA" id="ARBA00022583"/>
    </source>
</evidence>
<comment type="subunit">
    <text evidence="4">Homodimer. Interacts with microtubules via its N-terminus.</text>
</comment>
<feature type="domain" description="Calponin-homology (CH)" evidence="14">
    <location>
        <begin position="4"/>
        <end position="120"/>
    </location>
</feature>
<keyword evidence="11" id="KW-0206">Cytoskeleton</keyword>
<dbReference type="GO" id="GO:0030705">
    <property type="term" value="P:cytoskeleton-dependent intracellular transport"/>
    <property type="evidence" value="ECO:0007669"/>
    <property type="project" value="InterPro"/>
</dbReference>
<dbReference type="GO" id="GO:0005874">
    <property type="term" value="C:microtubule"/>
    <property type="evidence" value="ECO:0007669"/>
    <property type="project" value="UniProtKB-KW"/>
</dbReference>
<evidence type="ECO:0000256" key="11">
    <source>
        <dbReference type="ARBA" id="ARBA00023212"/>
    </source>
</evidence>
<dbReference type="EMBL" id="BLKM01012994">
    <property type="protein sequence ID" value="GFG38581.1"/>
    <property type="molecule type" value="Genomic_DNA"/>
</dbReference>
<evidence type="ECO:0000256" key="13">
    <source>
        <dbReference type="SAM" id="MobiDB-lite"/>
    </source>
</evidence>
<evidence type="ECO:0000256" key="4">
    <source>
        <dbReference type="ARBA" id="ARBA00011241"/>
    </source>
</evidence>
<dbReference type="InterPro" id="IPR036872">
    <property type="entry name" value="CH_dom_sf"/>
</dbReference>
<gene>
    <name evidence="15" type="ORF">Cfor_01633</name>
</gene>
<feature type="compositionally biased region" description="Polar residues" evidence="13">
    <location>
        <begin position="687"/>
        <end position="701"/>
    </location>
</feature>
<dbReference type="GO" id="GO:0008017">
    <property type="term" value="F:microtubule binding"/>
    <property type="evidence" value="ECO:0007669"/>
    <property type="project" value="InterPro"/>
</dbReference>
<dbReference type="InterPro" id="IPR043936">
    <property type="entry name" value="HOOK_N"/>
</dbReference>
<dbReference type="SUPFAM" id="SSF116907">
    <property type="entry name" value="Hook domain"/>
    <property type="match status" value="1"/>
</dbReference>
<accession>A0A6L2Q130</accession>
<evidence type="ECO:0000313" key="15">
    <source>
        <dbReference type="EMBL" id="GFG38581.1"/>
    </source>
</evidence>
<dbReference type="GO" id="GO:0005768">
    <property type="term" value="C:endosome"/>
    <property type="evidence" value="ECO:0007669"/>
    <property type="project" value="UniProtKB-SubCell"/>
</dbReference>
<dbReference type="PROSITE" id="PS50021">
    <property type="entry name" value="CH"/>
    <property type="match status" value="1"/>
</dbReference>
<name>A0A6L2Q130_COPFO</name>
<keyword evidence="10 12" id="KW-0175">Coiled coil</keyword>
<keyword evidence="8" id="KW-0493">Microtubule</keyword>
<comment type="caution">
    <text evidence="15">The sequence shown here is derived from an EMBL/GenBank/DDBJ whole genome shotgun (WGS) entry which is preliminary data.</text>
</comment>
<dbReference type="InterPro" id="IPR001715">
    <property type="entry name" value="CH_dom"/>
</dbReference>